<dbReference type="Gene3D" id="3.20.20.80">
    <property type="entry name" value="Glycosidases"/>
    <property type="match status" value="1"/>
</dbReference>
<evidence type="ECO:0000313" key="11">
    <source>
        <dbReference type="EMBL" id="KIY45099.1"/>
    </source>
</evidence>
<evidence type="ECO:0000256" key="3">
    <source>
        <dbReference type="ARBA" id="ARBA00023024"/>
    </source>
</evidence>
<evidence type="ECO:0000256" key="8">
    <source>
        <dbReference type="RuleBase" id="RU004453"/>
    </source>
</evidence>
<comment type="similarity">
    <text evidence="8">Belongs to the glycosyl hydrolase 18 family.</text>
</comment>
<evidence type="ECO:0000256" key="9">
    <source>
        <dbReference type="SAM" id="SignalP"/>
    </source>
</evidence>
<keyword evidence="2 7" id="KW-0378">Hydrolase</keyword>
<dbReference type="AlphaFoldDB" id="A0A0D7A3Z1"/>
<dbReference type="PROSITE" id="PS01095">
    <property type="entry name" value="GH18_1"/>
    <property type="match status" value="1"/>
</dbReference>
<evidence type="ECO:0000256" key="2">
    <source>
        <dbReference type="ARBA" id="ARBA00022801"/>
    </source>
</evidence>
<dbReference type="InterPro" id="IPR001223">
    <property type="entry name" value="Glyco_hydro18_cat"/>
</dbReference>
<keyword evidence="6" id="KW-0624">Polysaccharide degradation</keyword>
<dbReference type="GO" id="GO:0008061">
    <property type="term" value="F:chitin binding"/>
    <property type="evidence" value="ECO:0007669"/>
    <property type="project" value="InterPro"/>
</dbReference>
<dbReference type="GO" id="GO:0005576">
    <property type="term" value="C:extracellular region"/>
    <property type="evidence" value="ECO:0007669"/>
    <property type="project" value="TreeGrafter"/>
</dbReference>
<evidence type="ECO:0000256" key="5">
    <source>
        <dbReference type="ARBA" id="ARBA00023295"/>
    </source>
</evidence>
<reference evidence="11 12" key="1">
    <citation type="journal article" date="2015" name="Fungal Genet. Biol.">
        <title>Evolution of novel wood decay mechanisms in Agaricales revealed by the genome sequences of Fistulina hepatica and Cylindrobasidium torrendii.</title>
        <authorList>
            <person name="Floudas D."/>
            <person name="Held B.W."/>
            <person name="Riley R."/>
            <person name="Nagy L.G."/>
            <person name="Koehler G."/>
            <person name="Ransdell A.S."/>
            <person name="Younus H."/>
            <person name="Chow J."/>
            <person name="Chiniquy J."/>
            <person name="Lipzen A."/>
            <person name="Tritt A."/>
            <person name="Sun H."/>
            <person name="Haridas S."/>
            <person name="LaButti K."/>
            <person name="Ohm R.A."/>
            <person name="Kues U."/>
            <person name="Blanchette R.A."/>
            <person name="Grigoriev I.V."/>
            <person name="Minto R.E."/>
            <person name="Hibbett D.S."/>
        </authorList>
    </citation>
    <scope>NUCLEOTIDE SEQUENCE [LARGE SCALE GENOMIC DNA]</scope>
    <source>
        <strain evidence="11 12">ATCC 64428</strain>
    </source>
</reference>
<dbReference type="SUPFAM" id="SSF54556">
    <property type="entry name" value="Chitinase insertion domain"/>
    <property type="match status" value="1"/>
</dbReference>
<dbReference type="InterPro" id="IPR011583">
    <property type="entry name" value="Chitinase_II/V-like_cat"/>
</dbReference>
<feature type="domain" description="GH18" evidence="10">
    <location>
        <begin position="66"/>
        <end position="452"/>
    </location>
</feature>
<dbReference type="PROSITE" id="PS51910">
    <property type="entry name" value="GH18_2"/>
    <property type="match status" value="1"/>
</dbReference>
<dbReference type="GO" id="GO:0000272">
    <property type="term" value="P:polysaccharide catabolic process"/>
    <property type="evidence" value="ECO:0007669"/>
    <property type="project" value="UniProtKB-KW"/>
</dbReference>
<evidence type="ECO:0000256" key="1">
    <source>
        <dbReference type="ARBA" id="ARBA00000822"/>
    </source>
</evidence>
<feature type="signal peptide" evidence="9">
    <location>
        <begin position="1"/>
        <end position="23"/>
    </location>
</feature>
<gene>
    <name evidence="11" type="ORF">FISHEDRAFT_50153</name>
</gene>
<evidence type="ECO:0000259" key="10">
    <source>
        <dbReference type="PROSITE" id="PS51910"/>
    </source>
</evidence>
<name>A0A0D7A3Z1_9AGAR</name>
<dbReference type="PANTHER" id="PTHR11177:SF317">
    <property type="entry name" value="CHITINASE 12-RELATED"/>
    <property type="match status" value="1"/>
</dbReference>
<keyword evidence="12" id="KW-1185">Reference proteome</keyword>
<dbReference type="EMBL" id="KN882062">
    <property type="protein sequence ID" value="KIY45099.1"/>
    <property type="molecule type" value="Genomic_DNA"/>
</dbReference>
<keyword evidence="5 7" id="KW-0326">Glycosidase</keyword>
<dbReference type="InterPro" id="IPR001579">
    <property type="entry name" value="Glyco_hydro_18_chit_AS"/>
</dbReference>
<dbReference type="GO" id="GO:0008843">
    <property type="term" value="F:endochitinase activity"/>
    <property type="evidence" value="ECO:0007669"/>
    <property type="project" value="UniProtKB-EC"/>
</dbReference>
<feature type="chain" id="PRO_5002316143" evidence="9">
    <location>
        <begin position="24"/>
        <end position="452"/>
    </location>
</feature>
<protein>
    <submittedName>
        <fullName evidence="11">Glycoside hydrolase</fullName>
    </submittedName>
</protein>
<evidence type="ECO:0000313" key="12">
    <source>
        <dbReference type="Proteomes" id="UP000054144"/>
    </source>
</evidence>
<proteinExistence type="inferred from homology"/>
<dbReference type="SUPFAM" id="SSF51445">
    <property type="entry name" value="(Trans)glycosidases"/>
    <property type="match status" value="1"/>
</dbReference>
<evidence type="ECO:0000256" key="7">
    <source>
        <dbReference type="RuleBase" id="RU000489"/>
    </source>
</evidence>
<organism evidence="11 12">
    <name type="scientific">Fistulina hepatica ATCC 64428</name>
    <dbReference type="NCBI Taxonomy" id="1128425"/>
    <lineage>
        <taxon>Eukaryota</taxon>
        <taxon>Fungi</taxon>
        <taxon>Dikarya</taxon>
        <taxon>Basidiomycota</taxon>
        <taxon>Agaricomycotina</taxon>
        <taxon>Agaricomycetes</taxon>
        <taxon>Agaricomycetidae</taxon>
        <taxon>Agaricales</taxon>
        <taxon>Fistulinaceae</taxon>
        <taxon>Fistulina</taxon>
    </lineage>
</organism>
<dbReference type="PANTHER" id="PTHR11177">
    <property type="entry name" value="CHITINASE"/>
    <property type="match status" value="1"/>
</dbReference>
<dbReference type="InterPro" id="IPR017853">
    <property type="entry name" value="GH"/>
</dbReference>
<dbReference type="SMART" id="SM00636">
    <property type="entry name" value="Glyco_18"/>
    <property type="match status" value="1"/>
</dbReference>
<keyword evidence="3" id="KW-0146">Chitin degradation</keyword>
<dbReference type="InterPro" id="IPR029070">
    <property type="entry name" value="Chitinase_insertion_sf"/>
</dbReference>
<dbReference type="Proteomes" id="UP000054144">
    <property type="component" value="Unassembled WGS sequence"/>
</dbReference>
<comment type="catalytic activity">
    <reaction evidence="1">
        <text>Random endo-hydrolysis of N-acetyl-beta-D-glucosaminide (1-&gt;4)-beta-linkages in chitin and chitodextrins.</text>
        <dbReference type="EC" id="3.2.1.14"/>
    </reaction>
</comment>
<dbReference type="InterPro" id="IPR050314">
    <property type="entry name" value="Glycosyl_Hydrlase_18"/>
</dbReference>
<dbReference type="Gene3D" id="3.10.50.10">
    <property type="match status" value="1"/>
</dbReference>
<dbReference type="Pfam" id="PF00704">
    <property type="entry name" value="Glyco_hydro_18"/>
    <property type="match status" value="1"/>
</dbReference>
<dbReference type="OrthoDB" id="73875at2759"/>
<evidence type="ECO:0000256" key="6">
    <source>
        <dbReference type="ARBA" id="ARBA00023326"/>
    </source>
</evidence>
<accession>A0A0D7A3Z1</accession>
<dbReference type="GO" id="GO:0006032">
    <property type="term" value="P:chitin catabolic process"/>
    <property type="evidence" value="ECO:0007669"/>
    <property type="project" value="UniProtKB-KW"/>
</dbReference>
<keyword evidence="4" id="KW-0119">Carbohydrate metabolism</keyword>
<keyword evidence="9" id="KW-0732">Signal</keyword>
<sequence length="452" mass="47117">MQLTLLPFTTFATLVLIGLGASAAPAKRCALRSASAASAIASSTASATASASTSSSSSTSGNSSGLVATGWYPGWRASEQPSSALAWDKYTAMTFAFATTTADSSTLDLLDEEDTLTTFVSQAKENGVSAILSVGGWTGSQYFSTNVGSAANRTNFMNAIFSLVSEYDLDGIDFDWEYPNGGTTEGIGCNTGSSDDLDNFLTFLQLLRANSTGASLILTAAVSIKPWNDASGEPSTNVSAFADVLDHIAIMAYDIYGKWSSTVGPNAPLNDSCATTSEQVGSDISAVAAWTAAGFPVDQIVLGIPGYGHSFYVNESDAFTSSGTLALYPTFDAALQPMGDSADDTSSSITEKDICGNVEGITGVFNFWGMVDGGFLSEDGSPATGIDYVYDNCSQTPFVYNSTSHVMISYDNAESFKAKGDYIKSAGLAGFALWDTVSDYNNILLDAITSVV</sequence>
<evidence type="ECO:0000256" key="4">
    <source>
        <dbReference type="ARBA" id="ARBA00023277"/>
    </source>
</evidence>